<dbReference type="AlphaFoldDB" id="J0QZS5"/>
<protein>
    <recommendedName>
        <fullName evidence="2">Phage capsid-like C-terminal domain-containing protein</fullName>
    </recommendedName>
</protein>
<dbReference type="InterPro" id="IPR054612">
    <property type="entry name" value="Phage_capsid-like_C"/>
</dbReference>
<dbReference type="Pfam" id="PF05065">
    <property type="entry name" value="Phage_capsid"/>
    <property type="match status" value="1"/>
</dbReference>
<dbReference type="InterPro" id="IPR024455">
    <property type="entry name" value="Phage_capsid"/>
</dbReference>
<accession>J0QZS5</accession>
<evidence type="ECO:0000313" key="3">
    <source>
        <dbReference type="EMBL" id="EJF91676.1"/>
    </source>
</evidence>
<evidence type="ECO:0000259" key="2">
    <source>
        <dbReference type="Pfam" id="PF05065"/>
    </source>
</evidence>
<dbReference type="SUPFAM" id="SSF56563">
    <property type="entry name" value="Major capsid protein gp5"/>
    <property type="match status" value="1"/>
</dbReference>
<gene>
    <name evidence="3" type="ORF">ME5_00055</name>
</gene>
<evidence type="ECO:0000256" key="1">
    <source>
        <dbReference type="ARBA" id="ARBA00004328"/>
    </source>
</evidence>
<dbReference type="eggNOG" id="COG4653">
    <property type="taxonomic scope" value="Bacteria"/>
</dbReference>
<dbReference type="NCBIfam" id="TIGR01554">
    <property type="entry name" value="major_cap_HK97"/>
    <property type="match status" value="1"/>
</dbReference>
<dbReference type="Gene3D" id="3.30.2400.10">
    <property type="entry name" value="Major capsid protein gp5"/>
    <property type="match status" value="1"/>
</dbReference>
<dbReference type="Gene3D" id="3.30.2320.10">
    <property type="entry name" value="hypothetical protein PF0899 domain"/>
    <property type="match status" value="1"/>
</dbReference>
<proteinExistence type="predicted"/>
<dbReference type="OrthoDB" id="637859at2"/>
<dbReference type="PATRIC" id="fig|1094558.3.peg.56"/>
<sequence>MTDIETKSAETLAREVKESFDKKLDAVKEIAEKAIYSVEGLTKSEKEKADEQLTLMNEAKSRLDEIEQKLARSPSQEMSQKSLGEQFVENEEFKAMAASPNMKSTYSMSVKADITSVNDGNAGSAGAAIAPNRLSGIQTLPQQRLTIRNLLSAGRTNSPLIQYVQETGFTNSTAPVKEGELKPQSDIKLADKDVGTKVIAHWMRATKQILSDFPQLRSFIDERLIYGLKLVEEKQLLNGDGTGENLHGIIPQATQYNAPQGLTSPTPVTGIDVLRIAMLQAALAEYPATGHVLNPIDWTSIELLKDTQGRYIIGNPQGTLNPTLWSLPVVTTQAIEVNKFLTGAFALGAQIFDQWNSRIEVGFQNDDFTRNKVTILGEERLALAVYRPEAFVYGSITPTQSEASSINKKS</sequence>
<dbReference type="Proteomes" id="UP000008952">
    <property type="component" value="Unassembled WGS sequence"/>
</dbReference>
<reference evidence="3 4" key="1">
    <citation type="submission" date="2012-03" db="EMBL/GenBank/DDBJ databases">
        <title>The Genome Sequence of Bartonella tamiae Th239.</title>
        <authorList>
            <consortium name="The Broad Institute Genome Sequencing Platform"/>
            <consortium name="The Broad Institute Genome Sequencing Center for Infectious Disease"/>
            <person name="Feldgarden M."/>
            <person name="Kirby J."/>
            <person name="Kosoy M."/>
            <person name="Birtles R."/>
            <person name="Probert W.S."/>
            <person name="Chiaraviglio L."/>
            <person name="Young S.K."/>
            <person name="Zeng Q."/>
            <person name="Gargeya S."/>
            <person name="Fitzgerald M."/>
            <person name="Haas B."/>
            <person name="Abouelleil A."/>
            <person name="Alvarado L."/>
            <person name="Arachchi H.M."/>
            <person name="Berlin A."/>
            <person name="Chapman S.B."/>
            <person name="Gearin G."/>
            <person name="Goldberg J."/>
            <person name="Griggs A."/>
            <person name="Gujja S."/>
            <person name="Hansen M."/>
            <person name="Heiman D."/>
            <person name="Howarth C."/>
            <person name="Larimer J."/>
            <person name="Lui A."/>
            <person name="MacDonald P.J.P."/>
            <person name="McCowen C."/>
            <person name="Montmayeur A."/>
            <person name="Murphy C."/>
            <person name="Neiman D."/>
            <person name="Pearson M."/>
            <person name="Priest M."/>
            <person name="Roberts A."/>
            <person name="Saif S."/>
            <person name="Shea T."/>
            <person name="Sisk P."/>
            <person name="Stolte C."/>
            <person name="Sykes S."/>
            <person name="Wortman J."/>
            <person name="Nusbaum C."/>
            <person name="Birren B."/>
        </authorList>
    </citation>
    <scope>NUCLEOTIDE SEQUENCE [LARGE SCALE GENOMIC DNA]</scope>
    <source>
        <strain evidence="3 4">Th239</strain>
    </source>
</reference>
<dbReference type="RefSeq" id="WP_008037312.1">
    <property type="nucleotide sequence ID" value="NZ_JH725147.1"/>
</dbReference>
<dbReference type="HOGENOM" id="CLU_051005_0_0_5"/>
<name>J0QZS5_9HYPH</name>
<dbReference type="EMBL" id="AIMB01000001">
    <property type="protein sequence ID" value="EJF91676.1"/>
    <property type="molecule type" value="Genomic_DNA"/>
</dbReference>
<comment type="caution">
    <text evidence="3">The sequence shown here is derived from an EMBL/GenBank/DDBJ whole genome shotgun (WGS) entry which is preliminary data.</text>
</comment>
<evidence type="ECO:0000313" key="4">
    <source>
        <dbReference type="Proteomes" id="UP000008952"/>
    </source>
</evidence>
<feature type="domain" description="Phage capsid-like C-terminal" evidence="2">
    <location>
        <begin position="126"/>
        <end position="395"/>
    </location>
</feature>
<organism evidence="3 4">
    <name type="scientific">Bartonella tamiae Th239</name>
    <dbReference type="NCBI Taxonomy" id="1094558"/>
    <lineage>
        <taxon>Bacteria</taxon>
        <taxon>Pseudomonadati</taxon>
        <taxon>Pseudomonadota</taxon>
        <taxon>Alphaproteobacteria</taxon>
        <taxon>Hyphomicrobiales</taxon>
        <taxon>Bartonellaceae</taxon>
        <taxon>Bartonella</taxon>
    </lineage>
</organism>
<dbReference type="STRING" id="1094558.ME5_00055"/>
<keyword evidence="4" id="KW-1185">Reference proteome</keyword>
<comment type="subcellular location">
    <subcellularLocation>
        <location evidence="1">Virion</location>
    </subcellularLocation>
</comment>